<accession>A0A9J6HAN7</accession>
<evidence type="ECO:0000256" key="1">
    <source>
        <dbReference type="ARBA" id="ARBA00004123"/>
    </source>
</evidence>
<evidence type="ECO:0000256" key="3">
    <source>
        <dbReference type="ARBA" id="ARBA00023242"/>
    </source>
</evidence>
<feature type="repeat" description="WD" evidence="5">
    <location>
        <begin position="38"/>
        <end position="79"/>
    </location>
</feature>
<sequence length="97" mass="11053">MQILDVDRMLAKSAMPPEVAAQESAQQNMETHPVIRTLYDHIEEVTCLEFHPREQVLASGSRDYTVKFFDYSKPSVKRAFKTIHASARAVPFFSLPV</sequence>
<comment type="subcellular location">
    <subcellularLocation>
        <location evidence="1">Nucleus</location>
    </subcellularLocation>
</comment>
<dbReference type="GO" id="GO:0003723">
    <property type="term" value="F:RNA binding"/>
    <property type="evidence" value="ECO:0007669"/>
    <property type="project" value="TreeGrafter"/>
</dbReference>
<dbReference type="VEuPathDB" id="VectorBase:HLOH_055968"/>
<dbReference type="Pfam" id="PF00400">
    <property type="entry name" value="WD40"/>
    <property type="match status" value="1"/>
</dbReference>
<protein>
    <recommendedName>
        <fullName evidence="4">Cleavage stimulation factor 50 kDa subunit</fullName>
    </recommendedName>
</protein>
<evidence type="ECO:0000256" key="4">
    <source>
        <dbReference type="ARBA" id="ARBA00029851"/>
    </source>
</evidence>
<dbReference type="SMART" id="SM00320">
    <property type="entry name" value="WD40"/>
    <property type="match status" value="1"/>
</dbReference>
<organism evidence="6 7">
    <name type="scientific">Haemaphysalis longicornis</name>
    <name type="common">Bush tick</name>
    <dbReference type="NCBI Taxonomy" id="44386"/>
    <lineage>
        <taxon>Eukaryota</taxon>
        <taxon>Metazoa</taxon>
        <taxon>Ecdysozoa</taxon>
        <taxon>Arthropoda</taxon>
        <taxon>Chelicerata</taxon>
        <taxon>Arachnida</taxon>
        <taxon>Acari</taxon>
        <taxon>Parasitiformes</taxon>
        <taxon>Ixodida</taxon>
        <taxon>Ixodoidea</taxon>
        <taxon>Ixodidae</taxon>
        <taxon>Haemaphysalinae</taxon>
        <taxon>Haemaphysalis</taxon>
    </lineage>
</organism>
<evidence type="ECO:0000313" key="6">
    <source>
        <dbReference type="EMBL" id="KAH9383837.1"/>
    </source>
</evidence>
<dbReference type="OrthoDB" id="14421at2759"/>
<dbReference type="InterPro" id="IPR044633">
    <property type="entry name" value="CstF1-like"/>
</dbReference>
<reference evidence="6 7" key="1">
    <citation type="journal article" date="2020" name="Cell">
        <title>Large-Scale Comparative Analyses of Tick Genomes Elucidate Their Genetic Diversity and Vector Capacities.</title>
        <authorList>
            <consortium name="Tick Genome and Microbiome Consortium (TIGMIC)"/>
            <person name="Jia N."/>
            <person name="Wang J."/>
            <person name="Shi W."/>
            <person name="Du L."/>
            <person name="Sun Y."/>
            <person name="Zhan W."/>
            <person name="Jiang J.F."/>
            <person name="Wang Q."/>
            <person name="Zhang B."/>
            <person name="Ji P."/>
            <person name="Bell-Sakyi L."/>
            <person name="Cui X.M."/>
            <person name="Yuan T.T."/>
            <person name="Jiang B.G."/>
            <person name="Yang W.F."/>
            <person name="Lam T.T."/>
            <person name="Chang Q.C."/>
            <person name="Ding S.J."/>
            <person name="Wang X.J."/>
            <person name="Zhu J.G."/>
            <person name="Ruan X.D."/>
            <person name="Zhao L."/>
            <person name="Wei J.T."/>
            <person name="Ye R.Z."/>
            <person name="Que T.C."/>
            <person name="Du C.H."/>
            <person name="Zhou Y.H."/>
            <person name="Cheng J.X."/>
            <person name="Dai P.F."/>
            <person name="Guo W.B."/>
            <person name="Han X.H."/>
            <person name="Huang E.J."/>
            <person name="Li L.F."/>
            <person name="Wei W."/>
            <person name="Gao Y.C."/>
            <person name="Liu J.Z."/>
            <person name="Shao H.Z."/>
            <person name="Wang X."/>
            <person name="Wang C.C."/>
            <person name="Yang T.C."/>
            <person name="Huo Q.B."/>
            <person name="Li W."/>
            <person name="Chen H.Y."/>
            <person name="Chen S.E."/>
            <person name="Zhou L.G."/>
            <person name="Ni X.B."/>
            <person name="Tian J.H."/>
            <person name="Sheng Y."/>
            <person name="Liu T."/>
            <person name="Pan Y.S."/>
            <person name="Xia L.Y."/>
            <person name="Li J."/>
            <person name="Zhao F."/>
            <person name="Cao W.C."/>
        </authorList>
    </citation>
    <scope>NUCLEOTIDE SEQUENCE [LARGE SCALE GENOMIC DNA]</scope>
    <source>
        <strain evidence="6">HaeL-2018</strain>
    </source>
</reference>
<dbReference type="InterPro" id="IPR015943">
    <property type="entry name" value="WD40/YVTN_repeat-like_dom_sf"/>
</dbReference>
<dbReference type="SUPFAM" id="SSF50978">
    <property type="entry name" value="WD40 repeat-like"/>
    <property type="match status" value="1"/>
</dbReference>
<dbReference type="AlphaFoldDB" id="A0A9J6HAN7"/>
<dbReference type="PROSITE" id="PS50294">
    <property type="entry name" value="WD_REPEATS_REGION"/>
    <property type="match status" value="1"/>
</dbReference>
<evidence type="ECO:0000256" key="5">
    <source>
        <dbReference type="PROSITE-ProRule" id="PRU00221"/>
    </source>
</evidence>
<dbReference type="InterPro" id="IPR036322">
    <property type="entry name" value="WD40_repeat_dom_sf"/>
</dbReference>
<dbReference type="PROSITE" id="PS50082">
    <property type="entry name" value="WD_REPEATS_2"/>
    <property type="match status" value="1"/>
</dbReference>
<gene>
    <name evidence="6" type="ORF">HPB48_025607</name>
</gene>
<keyword evidence="5" id="KW-0853">WD repeat</keyword>
<evidence type="ECO:0000313" key="7">
    <source>
        <dbReference type="Proteomes" id="UP000821853"/>
    </source>
</evidence>
<dbReference type="GO" id="GO:0005848">
    <property type="term" value="C:mRNA cleavage stimulating factor complex"/>
    <property type="evidence" value="ECO:0007669"/>
    <property type="project" value="InterPro"/>
</dbReference>
<keyword evidence="3" id="KW-0539">Nucleus</keyword>
<comment type="caution">
    <text evidence="6">The sequence shown here is derived from an EMBL/GenBank/DDBJ whole genome shotgun (WGS) entry which is preliminary data.</text>
</comment>
<evidence type="ECO:0000256" key="2">
    <source>
        <dbReference type="ARBA" id="ARBA00022664"/>
    </source>
</evidence>
<dbReference type="InterPro" id="IPR001680">
    <property type="entry name" value="WD40_rpt"/>
</dbReference>
<proteinExistence type="predicted"/>
<dbReference type="EMBL" id="JABSTR010001252">
    <property type="protein sequence ID" value="KAH9383837.1"/>
    <property type="molecule type" value="Genomic_DNA"/>
</dbReference>
<dbReference type="Gene3D" id="2.130.10.10">
    <property type="entry name" value="YVTN repeat-like/Quinoprotein amine dehydrogenase"/>
    <property type="match status" value="1"/>
</dbReference>
<dbReference type="Proteomes" id="UP000821853">
    <property type="component" value="Unassembled WGS sequence"/>
</dbReference>
<dbReference type="PANTHER" id="PTHR44133:SF2">
    <property type="entry name" value="CLEAVAGE STIMULATION FACTOR SUBUNIT 1"/>
    <property type="match status" value="1"/>
</dbReference>
<keyword evidence="2" id="KW-0507">mRNA processing</keyword>
<name>A0A9J6HAN7_HAELO</name>
<keyword evidence="7" id="KW-1185">Reference proteome</keyword>
<dbReference type="GO" id="GO:0031124">
    <property type="term" value="P:mRNA 3'-end processing"/>
    <property type="evidence" value="ECO:0007669"/>
    <property type="project" value="InterPro"/>
</dbReference>
<dbReference type="PANTHER" id="PTHR44133">
    <property type="entry name" value="CLEAVAGE STIMULATION FACTOR SUBUNIT 1"/>
    <property type="match status" value="1"/>
</dbReference>